<dbReference type="GO" id="GO:0005085">
    <property type="term" value="F:guanyl-nucleotide exchange factor activity"/>
    <property type="evidence" value="ECO:0007669"/>
    <property type="project" value="InterPro"/>
</dbReference>
<sequence length="326" mass="36320">FNLYKPYVRSHAEVSNFLQHDAPSDVKKALTAMSAEHGYRIDDLLIEPIQRLPRLRLLLLEFRKKMTEAHPDWEDMNTAIEKLTATVTGINDAKRVEEGKTKVLELQRNLKSAPPDLIQPHRSVISEMMMEVSKTTVSPNDMADLLSSGPDSAFLSPRHDPGEEPEEEGMKPRHVFLLTDLLLVVKDKDSGEHGIKRSLRGGAHKYRLKAQLPLKHAKIVWPGPGDDPLMHQIVCPGVLVSLKARCQADADRWMGLLQDTKAQLDQNSRAALGRRKSGAMQLGSDALLPRTPRTVLDAESPAISMHDSNLGISPGHHPGNKRHTIM</sequence>
<dbReference type="Gene3D" id="2.30.29.30">
    <property type="entry name" value="Pleckstrin-homology domain (PH domain)/Phosphotyrosine-binding domain (PTB)"/>
    <property type="match status" value="1"/>
</dbReference>
<evidence type="ECO:0000256" key="1">
    <source>
        <dbReference type="SAM" id="MobiDB-lite"/>
    </source>
</evidence>
<dbReference type="PANTHER" id="PTHR12673">
    <property type="entry name" value="FACIOGENITAL DYSPLASIA PROTEIN"/>
    <property type="match status" value="1"/>
</dbReference>
<evidence type="ECO:0000313" key="4">
    <source>
        <dbReference type="Proteomes" id="UP000265618"/>
    </source>
</evidence>
<name>A0A9K3CYB3_9EUKA</name>
<dbReference type="AlphaFoldDB" id="A0A9K3CYB3"/>
<dbReference type="GO" id="GO:0005737">
    <property type="term" value="C:cytoplasm"/>
    <property type="evidence" value="ECO:0007669"/>
    <property type="project" value="TreeGrafter"/>
</dbReference>
<dbReference type="EMBL" id="BDIP01001225">
    <property type="protein sequence ID" value="GIQ83899.1"/>
    <property type="molecule type" value="Genomic_DNA"/>
</dbReference>
<proteinExistence type="predicted"/>
<feature type="domain" description="DH" evidence="2">
    <location>
        <begin position="1"/>
        <end position="93"/>
    </location>
</feature>
<feature type="non-terminal residue" evidence="3">
    <location>
        <position position="326"/>
    </location>
</feature>
<reference evidence="3 4" key="1">
    <citation type="journal article" date="2018" name="PLoS ONE">
        <title>The draft genome of Kipferlia bialata reveals reductive genome evolution in fornicate parasites.</title>
        <authorList>
            <person name="Tanifuji G."/>
            <person name="Takabayashi S."/>
            <person name="Kume K."/>
            <person name="Takagi M."/>
            <person name="Nakayama T."/>
            <person name="Kamikawa R."/>
            <person name="Inagaki Y."/>
            <person name="Hashimoto T."/>
        </authorList>
    </citation>
    <scope>NUCLEOTIDE SEQUENCE [LARGE SCALE GENOMIC DNA]</scope>
    <source>
        <strain evidence="3">NY0173</strain>
    </source>
</reference>
<keyword evidence="4" id="KW-1185">Reference proteome</keyword>
<feature type="region of interest" description="Disordered" evidence="1">
    <location>
        <begin position="306"/>
        <end position="326"/>
    </location>
</feature>
<protein>
    <recommendedName>
        <fullName evidence="2">DH domain-containing protein</fullName>
    </recommendedName>
</protein>
<dbReference type="PANTHER" id="PTHR12673:SF159">
    <property type="entry name" value="LD03170P"/>
    <property type="match status" value="1"/>
</dbReference>
<organism evidence="3 4">
    <name type="scientific">Kipferlia bialata</name>
    <dbReference type="NCBI Taxonomy" id="797122"/>
    <lineage>
        <taxon>Eukaryota</taxon>
        <taxon>Metamonada</taxon>
        <taxon>Carpediemonas-like organisms</taxon>
        <taxon>Kipferlia</taxon>
    </lineage>
</organism>
<dbReference type="OrthoDB" id="660555at2759"/>
<feature type="region of interest" description="Disordered" evidence="1">
    <location>
        <begin position="140"/>
        <end position="169"/>
    </location>
</feature>
<dbReference type="InterPro" id="IPR051092">
    <property type="entry name" value="FYVE_RhoGEF_PH"/>
</dbReference>
<evidence type="ECO:0000313" key="3">
    <source>
        <dbReference type="EMBL" id="GIQ83899.1"/>
    </source>
</evidence>
<dbReference type="Gene3D" id="1.20.900.10">
    <property type="entry name" value="Dbl homology (DH) domain"/>
    <property type="match status" value="1"/>
</dbReference>
<dbReference type="Pfam" id="PF00621">
    <property type="entry name" value="RhoGEF"/>
    <property type="match status" value="1"/>
</dbReference>
<gene>
    <name evidence="3" type="ORF">KIPB_005300</name>
</gene>
<dbReference type="PROSITE" id="PS50010">
    <property type="entry name" value="DH_2"/>
    <property type="match status" value="1"/>
</dbReference>
<dbReference type="InterPro" id="IPR011993">
    <property type="entry name" value="PH-like_dom_sf"/>
</dbReference>
<dbReference type="Proteomes" id="UP000265618">
    <property type="component" value="Unassembled WGS sequence"/>
</dbReference>
<dbReference type="InterPro" id="IPR035899">
    <property type="entry name" value="DBL_dom_sf"/>
</dbReference>
<dbReference type="SUPFAM" id="SSF48065">
    <property type="entry name" value="DBL homology domain (DH-domain)"/>
    <property type="match status" value="1"/>
</dbReference>
<accession>A0A9K3CYB3</accession>
<dbReference type="InterPro" id="IPR000219">
    <property type="entry name" value="DH_dom"/>
</dbReference>
<dbReference type="SUPFAM" id="SSF50729">
    <property type="entry name" value="PH domain-like"/>
    <property type="match status" value="1"/>
</dbReference>
<comment type="caution">
    <text evidence="3">The sequence shown here is derived from an EMBL/GenBank/DDBJ whole genome shotgun (WGS) entry which is preliminary data.</text>
</comment>
<evidence type="ECO:0000259" key="2">
    <source>
        <dbReference type="PROSITE" id="PS50010"/>
    </source>
</evidence>